<reference evidence="2 3" key="1">
    <citation type="journal article" date="2024" name="J Genomics">
        <title>Draft genome sequencing and assembly of Favolaschia claudopus CIRM-BRFM 2984 isolated from oak limbs.</title>
        <authorList>
            <person name="Navarro D."/>
            <person name="Drula E."/>
            <person name="Chaduli D."/>
            <person name="Cazenave R."/>
            <person name="Ahrendt S."/>
            <person name="Wang J."/>
            <person name="Lipzen A."/>
            <person name="Daum C."/>
            <person name="Barry K."/>
            <person name="Grigoriev I.V."/>
            <person name="Favel A."/>
            <person name="Rosso M.N."/>
            <person name="Martin F."/>
        </authorList>
    </citation>
    <scope>NUCLEOTIDE SEQUENCE [LARGE SCALE GENOMIC DNA]</scope>
    <source>
        <strain evidence="2 3">CIRM-BRFM 2984</strain>
    </source>
</reference>
<accession>A0AAW0A2Y1</accession>
<dbReference type="EMBL" id="JAWWNJ010000089">
    <property type="protein sequence ID" value="KAK7000325.1"/>
    <property type="molecule type" value="Genomic_DNA"/>
</dbReference>
<evidence type="ECO:0000313" key="2">
    <source>
        <dbReference type="EMBL" id="KAK7000325.1"/>
    </source>
</evidence>
<dbReference type="SUPFAM" id="SSF56112">
    <property type="entry name" value="Protein kinase-like (PK-like)"/>
    <property type="match status" value="1"/>
</dbReference>
<feature type="region of interest" description="Disordered" evidence="1">
    <location>
        <begin position="144"/>
        <end position="163"/>
    </location>
</feature>
<evidence type="ECO:0000256" key="1">
    <source>
        <dbReference type="SAM" id="MobiDB-lite"/>
    </source>
</evidence>
<evidence type="ECO:0000313" key="3">
    <source>
        <dbReference type="Proteomes" id="UP001362999"/>
    </source>
</evidence>
<dbReference type="InterPro" id="IPR011009">
    <property type="entry name" value="Kinase-like_dom_sf"/>
</dbReference>
<proteinExistence type="predicted"/>
<sequence length="244" mass="26228">MTNITDIDKWTLELVKRRIETGVKITPQVVDIGGGIIVKSGTTRVKQEAKTTKFVARSTNIRVPNIYAVLHDEKFGTSYIVEEKLPGVPLKEVLPHLDDATRTSLANELKGVFRELEVLNTRARWATSATPESSFVPSSLVPRSMTVPSTRPKNSSGLSLKPSTNMYPPLQISQHSTSLTSIAAPSSATEIWCRRIFSCMTGVFLGPSIGSTEAGTHTFGTIGSGGGGFVPSPGTGNGKGWWAL</sequence>
<dbReference type="AlphaFoldDB" id="A0AAW0A2Y1"/>
<keyword evidence="3" id="KW-1185">Reference proteome</keyword>
<protein>
    <recommendedName>
        <fullName evidence="4">Aminoglycoside phosphotransferase domain-containing protein</fullName>
    </recommendedName>
</protein>
<dbReference type="Proteomes" id="UP001362999">
    <property type="component" value="Unassembled WGS sequence"/>
</dbReference>
<gene>
    <name evidence="2" type="ORF">R3P38DRAFT_1844649</name>
</gene>
<dbReference type="PANTHER" id="PTHR21310">
    <property type="entry name" value="AMINOGLYCOSIDE PHOSPHOTRANSFERASE-RELATED-RELATED"/>
    <property type="match status" value="1"/>
</dbReference>
<organism evidence="2 3">
    <name type="scientific">Favolaschia claudopus</name>
    <dbReference type="NCBI Taxonomy" id="2862362"/>
    <lineage>
        <taxon>Eukaryota</taxon>
        <taxon>Fungi</taxon>
        <taxon>Dikarya</taxon>
        <taxon>Basidiomycota</taxon>
        <taxon>Agaricomycotina</taxon>
        <taxon>Agaricomycetes</taxon>
        <taxon>Agaricomycetidae</taxon>
        <taxon>Agaricales</taxon>
        <taxon>Marasmiineae</taxon>
        <taxon>Mycenaceae</taxon>
        <taxon>Favolaschia</taxon>
    </lineage>
</organism>
<dbReference type="InterPro" id="IPR051678">
    <property type="entry name" value="AGP_Transferase"/>
</dbReference>
<name>A0AAW0A2Y1_9AGAR</name>
<feature type="compositionally biased region" description="Polar residues" evidence="1">
    <location>
        <begin position="146"/>
        <end position="163"/>
    </location>
</feature>
<comment type="caution">
    <text evidence="2">The sequence shown here is derived from an EMBL/GenBank/DDBJ whole genome shotgun (WGS) entry which is preliminary data.</text>
</comment>
<dbReference type="PANTHER" id="PTHR21310:SF15">
    <property type="entry name" value="AMINOGLYCOSIDE PHOSPHOTRANSFERASE DOMAIN-CONTAINING PROTEIN"/>
    <property type="match status" value="1"/>
</dbReference>
<evidence type="ECO:0008006" key="4">
    <source>
        <dbReference type="Google" id="ProtNLM"/>
    </source>
</evidence>